<dbReference type="Gene3D" id="1.10.10.10">
    <property type="entry name" value="Winged helix-like DNA-binding domain superfamily/Winged helix DNA-binding domain"/>
    <property type="match status" value="1"/>
</dbReference>
<feature type="repeat" description="WD" evidence="3">
    <location>
        <begin position="821"/>
        <end position="852"/>
    </location>
</feature>
<evidence type="ECO:0000256" key="3">
    <source>
        <dbReference type="PROSITE-ProRule" id="PRU00221"/>
    </source>
</evidence>
<feature type="repeat" description="WD" evidence="3">
    <location>
        <begin position="326"/>
        <end position="367"/>
    </location>
</feature>
<evidence type="ECO:0000256" key="1">
    <source>
        <dbReference type="ARBA" id="ARBA00022574"/>
    </source>
</evidence>
<dbReference type="Pfam" id="PF04542">
    <property type="entry name" value="Sigma70_r2"/>
    <property type="match status" value="1"/>
</dbReference>
<dbReference type="PANTHER" id="PTHR22847:SF637">
    <property type="entry name" value="WD REPEAT DOMAIN 5B"/>
    <property type="match status" value="1"/>
</dbReference>
<dbReference type="InterPro" id="IPR007627">
    <property type="entry name" value="RNA_pol_sigma70_r2"/>
</dbReference>
<dbReference type="PROSITE" id="PS50294">
    <property type="entry name" value="WD_REPEATS_REGION"/>
    <property type="match status" value="1"/>
</dbReference>
<evidence type="ECO:0000259" key="4">
    <source>
        <dbReference type="Pfam" id="PF04542"/>
    </source>
</evidence>
<dbReference type="PANTHER" id="PTHR22847">
    <property type="entry name" value="WD40 REPEAT PROTEIN"/>
    <property type="match status" value="1"/>
</dbReference>
<gene>
    <name evidence="6" type="ORF">J8F10_06005</name>
</gene>
<dbReference type="Pfam" id="PF07676">
    <property type="entry name" value="PD40"/>
    <property type="match status" value="1"/>
</dbReference>
<feature type="domain" description="RNA polymerase sigma-70 region 2" evidence="4">
    <location>
        <begin position="45"/>
        <end position="112"/>
    </location>
</feature>
<sequence>MPTPETGRLLREVRNLIGDAREDVPDGELVARFVDQRDELAFECLVRRYSRLVFGVCRRVLVDPNAADDVFQATFLVLVHRAASIDRNRPVSDWLYTVAFRLACRARANAARRQRLEAAGAQCRPVSAEPGAPEDGHAVLHEELNRLPEQYRVPLVLSYLEGRTYEQVARAIGCPVGSVGWRLTRARDALRARLTNRGIVCPAAGIATLIASAGGGTAAPVSLFDTTVRAGLWFAWRSADGTVHAAPSAQVLELARGTMGTMTTSKWAAAAVLLAIGLCGGTAWMARSMAVSESPRAAADQPVLAPKPVKSNELPEGATARMGTAQFRHGDVVFFIAYTADGKGIVTAGRDNTVRLWDRTTGQVVRQFERAEGKKEPLAQKPAMPAMPGKMMQATTPDDFPVALAPDGKTLAAGKNRTITVWEAATGKKLHALTASADVTELEFTPDGQSLVSADANDTVVLWDSVEGKARKTFEPKAEMKGTTKTGTAVSPAGTHVVQQLIEPETTSGLLRVTELATGTVLPDIKLSVGGAQNITFSPDGKYLAWASFTDGITVWDVGAHKEVKRFGSGTAMKPRFFGKSLRIAADNKTVAVTLSNDAIELWDIAEGKLKQTIGGYKVEQSGRVAVRIVRGGVSRMTHTDLALTSDGKTVAVSLGSAAVRQFDVETGKEIAATPGHLSGIMAVGSDGRTVVTVSRESVRVWDLAGGAVRHWALTPPAVSVAVSPDAKFVATASGNGVVRMWDAARGEQVREIDTKRADVAGIGFSPDGKLLATKAELNSAVNLWDATAGTHVRTIGQDGEPVFSGGRVTLDISGMQTPVIRFSHDGRLIASAGDKKQLRVWDAATGTAVCDVAAPKSLGVAFEFSANGHVLALLTQDGTVTGYEIATGEKRFETRGAVDGPAANHSRDIAGGAAAISALGRGFANAGAIGFTADGRFLLSAAGTSALRAWDTLTGQEIGHLKGHRGSVSHLCVTGGNVLVTGSVDTTALTWDLSRLTRVELTRDTSLPAADLDQLWADLAKPDPAVALTAARKFLTDRKQAVTYLSERLRPVPAVEGARIAELVADLGGNFNARRKATAELERLGAVAAPHLRKALEGTPPLDLKQRVEALLQKATVSKLSDDQLRDLRTVELLELAATPEAKRVLEGLAKGAKGARLTLEASAALARLTATK</sequence>
<feature type="repeat" description="WD" evidence="3">
    <location>
        <begin position="962"/>
        <end position="1002"/>
    </location>
</feature>
<name>A0ABS5BM98_9BACT</name>
<dbReference type="RefSeq" id="WP_210652946.1">
    <property type="nucleotide sequence ID" value="NZ_JAGKQQ010000001.1"/>
</dbReference>
<evidence type="ECO:0000259" key="5">
    <source>
        <dbReference type="Pfam" id="PF08281"/>
    </source>
</evidence>
<keyword evidence="7" id="KW-1185">Reference proteome</keyword>
<protein>
    <submittedName>
        <fullName evidence="6">Sigma-70 family RNA polymerase sigma factor</fullName>
    </submittedName>
</protein>
<evidence type="ECO:0000313" key="7">
    <source>
        <dbReference type="Proteomes" id="UP000676565"/>
    </source>
</evidence>
<dbReference type="InterPro" id="IPR015943">
    <property type="entry name" value="WD40/YVTN_repeat-like_dom_sf"/>
</dbReference>
<dbReference type="SMART" id="SM00320">
    <property type="entry name" value="WD40"/>
    <property type="match status" value="9"/>
</dbReference>
<comment type="caution">
    <text evidence="6">The sequence shown here is derived from an EMBL/GenBank/DDBJ whole genome shotgun (WGS) entry which is preliminary data.</text>
</comment>
<dbReference type="Pfam" id="PF00400">
    <property type="entry name" value="WD40"/>
    <property type="match status" value="5"/>
</dbReference>
<dbReference type="InterPro" id="IPR036388">
    <property type="entry name" value="WH-like_DNA-bd_sf"/>
</dbReference>
<keyword evidence="2" id="KW-0677">Repeat</keyword>
<dbReference type="InterPro" id="IPR011659">
    <property type="entry name" value="WD40"/>
</dbReference>
<dbReference type="PROSITE" id="PS00678">
    <property type="entry name" value="WD_REPEATS_1"/>
    <property type="match status" value="1"/>
</dbReference>
<dbReference type="InterPro" id="IPR013324">
    <property type="entry name" value="RNA_pol_sigma_r3/r4-like"/>
</dbReference>
<evidence type="ECO:0000256" key="2">
    <source>
        <dbReference type="ARBA" id="ARBA00022737"/>
    </source>
</evidence>
<dbReference type="Gene3D" id="1.10.1740.10">
    <property type="match status" value="1"/>
</dbReference>
<dbReference type="InterPro" id="IPR014284">
    <property type="entry name" value="RNA_pol_sigma-70_dom"/>
</dbReference>
<dbReference type="SUPFAM" id="SSF50998">
    <property type="entry name" value="Quinoprotein alcohol dehydrogenase-like"/>
    <property type="match status" value="2"/>
</dbReference>
<dbReference type="InterPro" id="IPR019775">
    <property type="entry name" value="WD40_repeat_CS"/>
</dbReference>
<feature type="domain" description="RNA polymerase sigma factor 70 region 4 type 2" evidence="5">
    <location>
        <begin position="140"/>
        <end position="190"/>
    </location>
</feature>
<dbReference type="EMBL" id="JAGKQQ010000001">
    <property type="protein sequence ID" value="MBP3954835.1"/>
    <property type="molecule type" value="Genomic_DNA"/>
</dbReference>
<dbReference type="PROSITE" id="PS50082">
    <property type="entry name" value="WD_REPEATS_2"/>
    <property type="match status" value="5"/>
</dbReference>
<feature type="repeat" description="WD" evidence="3">
    <location>
        <begin position="439"/>
        <end position="473"/>
    </location>
</feature>
<dbReference type="InterPro" id="IPR013325">
    <property type="entry name" value="RNA_pol_sigma_r2"/>
</dbReference>
<reference evidence="6 7" key="1">
    <citation type="submission" date="2021-04" db="EMBL/GenBank/DDBJ databases">
        <authorList>
            <person name="Ivanova A."/>
        </authorList>
    </citation>
    <scope>NUCLEOTIDE SEQUENCE [LARGE SCALE GENOMIC DNA]</scope>
    <source>
        <strain evidence="6 7">G18</strain>
    </source>
</reference>
<dbReference type="Pfam" id="PF08281">
    <property type="entry name" value="Sigma70_r4_2"/>
    <property type="match status" value="1"/>
</dbReference>
<dbReference type="InterPro" id="IPR001680">
    <property type="entry name" value="WD40_rpt"/>
</dbReference>
<organism evidence="6 7">
    <name type="scientific">Gemmata palustris</name>
    <dbReference type="NCBI Taxonomy" id="2822762"/>
    <lineage>
        <taxon>Bacteria</taxon>
        <taxon>Pseudomonadati</taxon>
        <taxon>Planctomycetota</taxon>
        <taxon>Planctomycetia</taxon>
        <taxon>Gemmatales</taxon>
        <taxon>Gemmataceae</taxon>
        <taxon>Gemmata</taxon>
    </lineage>
</organism>
<keyword evidence="1 3" id="KW-0853">WD repeat</keyword>
<evidence type="ECO:0000313" key="6">
    <source>
        <dbReference type="EMBL" id="MBP3954835.1"/>
    </source>
</evidence>
<dbReference type="SUPFAM" id="SSF88946">
    <property type="entry name" value="Sigma2 domain of RNA polymerase sigma factors"/>
    <property type="match status" value="1"/>
</dbReference>
<dbReference type="InterPro" id="IPR013249">
    <property type="entry name" value="RNA_pol_sigma70_r4_t2"/>
</dbReference>
<dbReference type="CDD" id="cd06171">
    <property type="entry name" value="Sigma70_r4"/>
    <property type="match status" value="1"/>
</dbReference>
<proteinExistence type="predicted"/>
<dbReference type="Proteomes" id="UP000676565">
    <property type="component" value="Unassembled WGS sequence"/>
</dbReference>
<dbReference type="NCBIfam" id="TIGR02937">
    <property type="entry name" value="sigma70-ECF"/>
    <property type="match status" value="1"/>
</dbReference>
<feature type="repeat" description="WD" evidence="3">
    <location>
        <begin position="720"/>
        <end position="752"/>
    </location>
</feature>
<dbReference type="Gene3D" id="2.130.10.10">
    <property type="entry name" value="YVTN repeat-like/Quinoprotein amine dehydrogenase"/>
    <property type="match status" value="5"/>
</dbReference>
<accession>A0ABS5BM98</accession>
<dbReference type="SUPFAM" id="SSF88659">
    <property type="entry name" value="Sigma3 and sigma4 domains of RNA polymerase sigma factors"/>
    <property type="match status" value="1"/>
</dbReference>
<dbReference type="InterPro" id="IPR011047">
    <property type="entry name" value="Quinoprotein_ADH-like_sf"/>
</dbReference>